<dbReference type="PANTHER" id="PTHR15901:SF16">
    <property type="entry name" value="TESTICULAR HAPLOID EXPRESSED GENE PROTEIN"/>
    <property type="match status" value="1"/>
</dbReference>
<reference evidence="3 4" key="1">
    <citation type="submission" date="2020-08" db="EMBL/GenBank/DDBJ databases">
        <title>Aphidius gifuensis genome sequencing and assembly.</title>
        <authorList>
            <person name="Du Z."/>
        </authorList>
    </citation>
    <scope>NUCLEOTIDE SEQUENCE [LARGE SCALE GENOMIC DNA]</scope>
    <source>
        <strain evidence="3">YNYX2018</strain>
        <tissue evidence="3">Adults</tissue>
    </source>
</reference>
<protein>
    <submittedName>
        <fullName evidence="3">Uncharacterized protein</fullName>
    </submittedName>
</protein>
<gene>
    <name evidence="3" type="ORF">HCN44_003010</name>
</gene>
<comment type="caution">
    <text evidence="3">The sequence shown here is derived from an EMBL/GenBank/DDBJ whole genome shotgun (WGS) entry which is preliminary data.</text>
</comment>
<dbReference type="EMBL" id="JACMRX010000006">
    <property type="protein sequence ID" value="KAF7987248.1"/>
    <property type="molecule type" value="Genomic_DNA"/>
</dbReference>
<dbReference type="InterPro" id="IPR042401">
    <property type="entry name" value="SPMAP2-like"/>
</dbReference>
<proteinExistence type="predicted"/>
<feature type="compositionally biased region" description="Basic residues" evidence="2">
    <location>
        <begin position="366"/>
        <end position="383"/>
    </location>
</feature>
<evidence type="ECO:0000313" key="4">
    <source>
        <dbReference type="Proteomes" id="UP000639338"/>
    </source>
</evidence>
<feature type="region of interest" description="Disordered" evidence="2">
    <location>
        <begin position="494"/>
        <end position="514"/>
    </location>
</feature>
<dbReference type="PANTHER" id="PTHR15901">
    <property type="entry name" value="TESTICULAR HAPLOID EXPRESSED GENE PROTEIN"/>
    <property type="match status" value="1"/>
</dbReference>
<feature type="compositionally biased region" description="Basic and acidic residues" evidence="2">
    <location>
        <begin position="296"/>
        <end position="305"/>
    </location>
</feature>
<dbReference type="Pfam" id="PF14912">
    <property type="entry name" value="THEG"/>
    <property type="match status" value="2"/>
</dbReference>
<feature type="region of interest" description="Disordered" evidence="2">
    <location>
        <begin position="266"/>
        <end position="455"/>
    </location>
</feature>
<evidence type="ECO:0000256" key="2">
    <source>
        <dbReference type="SAM" id="MobiDB-lite"/>
    </source>
</evidence>
<feature type="compositionally biased region" description="Basic and acidic residues" evidence="2">
    <location>
        <begin position="320"/>
        <end position="331"/>
    </location>
</feature>
<feature type="region of interest" description="Disordered" evidence="2">
    <location>
        <begin position="1"/>
        <end position="38"/>
    </location>
</feature>
<dbReference type="SMART" id="SM00705">
    <property type="entry name" value="THEG"/>
    <property type="match status" value="3"/>
</dbReference>
<accession>A0A834XJI7</accession>
<dbReference type="InterPro" id="IPR006623">
    <property type="entry name" value="THEG"/>
</dbReference>
<keyword evidence="4" id="KW-1185">Reference proteome</keyword>
<sequence>MPPKRATSVNLPKKVVNNSKVQKNSAKKGHTKESKKKNIKKKLNGWLKTPADWERFNKWVKINAQPRKIPEPPPVIRPSKPLWKMKKRIDILSKPIPKPEPYVYDLSVSKKALKAKPSKRIKILAKFVKKHFEPVRIYEVSRAALNYKPTSRINIISKPKDFRSEECKNLQEKWESINRQNVDEKVLFKLAKRALKCPGLLTHDDMLLFMTDTGPTSWMNFLSLPSFKFLKDRHDEKSKKIKDEYLEDLRKRGKIALAEKMKRIHAQNLENADKENKKLEDTEKDKENENQLAEENAEKVDEKNKSTMKVEQTQNNEDDDKNKAKWMERNAWRFAPPPWRNDDPFAIKRSALKGPVSPRMAELAKPTRKPDKRRQKNPFKVKKSALTGPIPPRVDKLALPSRPRDPIEKPPPRKKDTFGRPIYPKPKYGRKMPRVEPYKERECDENKDETNDEPTVVESILSIAFEPSIDPYFDPRGAQRQLEARKKAKEILEKEKTLEDTNKKNLETDNKIKD</sequence>
<name>A0A834XJI7_APHGI</name>
<feature type="compositionally biased region" description="Basic residues" evidence="2">
    <location>
        <begin position="25"/>
        <end position="38"/>
    </location>
</feature>
<feature type="compositionally biased region" description="Basic and acidic residues" evidence="2">
    <location>
        <begin position="433"/>
        <end position="444"/>
    </location>
</feature>
<organism evidence="3 4">
    <name type="scientific">Aphidius gifuensis</name>
    <name type="common">Parasitoid wasp</name>
    <dbReference type="NCBI Taxonomy" id="684658"/>
    <lineage>
        <taxon>Eukaryota</taxon>
        <taxon>Metazoa</taxon>
        <taxon>Ecdysozoa</taxon>
        <taxon>Arthropoda</taxon>
        <taxon>Hexapoda</taxon>
        <taxon>Insecta</taxon>
        <taxon>Pterygota</taxon>
        <taxon>Neoptera</taxon>
        <taxon>Endopterygota</taxon>
        <taxon>Hymenoptera</taxon>
        <taxon>Apocrita</taxon>
        <taxon>Ichneumonoidea</taxon>
        <taxon>Braconidae</taxon>
        <taxon>Aphidiinae</taxon>
        <taxon>Aphidius</taxon>
    </lineage>
</organism>
<evidence type="ECO:0000313" key="3">
    <source>
        <dbReference type="EMBL" id="KAF7987248.1"/>
    </source>
</evidence>
<feature type="compositionally biased region" description="Basic and acidic residues" evidence="2">
    <location>
        <begin position="402"/>
        <end position="418"/>
    </location>
</feature>
<dbReference type="OrthoDB" id="25466at2759"/>
<evidence type="ECO:0000256" key="1">
    <source>
        <dbReference type="ARBA" id="ARBA00022737"/>
    </source>
</evidence>
<dbReference type="Proteomes" id="UP000639338">
    <property type="component" value="Unassembled WGS sequence"/>
</dbReference>
<keyword evidence="1" id="KW-0677">Repeat</keyword>
<dbReference type="AlphaFoldDB" id="A0A834XJI7"/>
<feature type="compositionally biased region" description="Low complexity" evidence="2">
    <location>
        <begin position="13"/>
        <end position="24"/>
    </location>
</feature>
<feature type="compositionally biased region" description="Basic and acidic residues" evidence="2">
    <location>
        <begin position="271"/>
        <end position="289"/>
    </location>
</feature>